<protein>
    <submittedName>
        <fullName evidence="3">Discoidin domain-containing protein</fullName>
    </submittedName>
</protein>
<feature type="chain" id="PRO_5045646325" evidence="1">
    <location>
        <begin position="19"/>
        <end position="829"/>
    </location>
</feature>
<feature type="domain" description="F5/8 type C" evidence="2">
    <location>
        <begin position="688"/>
        <end position="829"/>
    </location>
</feature>
<organism evidence="3 4">
    <name type="scientific">Jatrophihabitans lederbergiae</name>
    <dbReference type="NCBI Taxonomy" id="3075547"/>
    <lineage>
        <taxon>Bacteria</taxon>
        <taxon>Bacillati</taxon>
        <taxon>Actinomycetota</taxon>
        <taxon>Actinomycetes</taxon>
        <taxon>Jatrophihabitantales</taxon>
        <taxon>Jatrophihabitantaceae</taxon>
        <taxon>Jatrophihabitans</taxon>
    </lineage>
</organism>
<keyword evidence="4" id="KW-1185">Reference proteome</keyword>
<feature type="signal peptide" evidence="1">
    <location>
        <begin position="1"/>
        <end position="18"/>
    </location>
</feature>
<dbReference type="CDD" id="cd14490">
    <property type="entry name" value="CBM6-CBM35-CBM36_like_1"/>
    <property type="match status" value="1"/>
</dbReference>
<dbReference type="InterPro" id="IPR055149">
    <property type="entry name" value="Agl_cat_D2"/>
</dbReference>
<dbReference type="Proteomes" id="UP001183176">
    <property type="component" value="Unassembled WGS sequence"/>
</dbReference>
<dbReference type="InterPro" id="IPR033801">
    <property type="entry name" value="CBM6-CBM35-CBM36-like_1"/>
</dbReference>
<proteinExistence type="predicted"/>
<gene>
    <name evidence="3" type="ORF">RM423_21495</name>
</gene>
<sequence length="829" mass="86509">MTVLLAGLALACAGPASATALPAATGSPAAAAALPLGGAGGAARFSAVGAHLPFREYQAEDARTTGTVIGPDRAYGTLAAEAIGRKAVRLDAAGRYVEFRLARAANAVDVRYSVPDSPNGAGLDGELAVQVNGAHASSLAVTSRYSWYYGQYPWSNDPADGGRRQLYDDSRLMFGKTLPAGTRVRLTLADTAKLAWAVVDLADFEQVAAPGRQPAGSLSVLDFGADPTGAVDSSDAIQRAIDAASSQRRTLWLPRGTFTVTRHLIVDRVTIRGAGPWYSVLHGSGVGVYGNYAPHASSHVRLSDFAIMGETTERVDADQVNGIGGSLAHSSADDIWIQHTKVGAWLDGPFDGLRLSRLRILDQTADGVNFHDGITNSSVTDSFVRNTGDDGLAMWSEHHPDTGDVFARNTVQIPTLANNFAVYGGSDNRVIGNLATDSLTQGGGIHVGNRFGAVPLAGDTKITGNVLVRTGSIDLATHIGEGAMWFYAADEPMSGVVDVDHNVIYDSSYEAVQFVGSTITNVRFDHDLIVKTGTFAVQLNAPGAATFNHVVATQLGAGGRYDCSSGFTITARDSYGWSDTHCGYPAPGALTISAQNLQFVTDGIGSPSEPQTVTVTNPTSRSAHIESISTTGTYSISTDCPTSLPAHASCAVRIVFLPTAHGDRTGALTISDGTPAGRYQVYLQGKVVQSTVGNLAAGKSVTASSEIGGFPAANTTDSNTDTYWESAANAFPQTLTVDLGGVQAVSRVALKLNSGWGGRTERFAVSGSSDGVHFSTLSPASDYALDPGTNNNTANVTFAAAQERYVRVEVTGNTGWPAAQVAEFEVYAS</sequence>
<dbReference type="InterPro" id="IPR013783">
    <property type="entry name" value="Ig-like_fold"/>
</dbReference>
<dbReference type="NCBIfam" id="NF012200">
    <property type="entry name" value="choice_anch_D"/>
    <property type="match status" value="1"/>
</dbReference>
<evidence type="ECO:0000313" key="4">
    <source>
        <dbReference type="Proteomes" id="UP001183176"/>
    </source>
</evidence>
<dbReference type="RefSeq" id="WP_311425096.1">
    <property type="nucleotide sequence ID" value="NZ_JAVREH010000061.1"/>
</dbReference>
<dbReference type="SUPFAM" id="SSF51126">
    <property type="entry name" value="Pectin lyase-like"/>
    <property type="match status" value="1"/>
</dbReference>
<dbReference type="InterPro" id="IPR000421">
    <property type="entry name" value="FA58C"/>
</dbReference>
<dbReference type="Pfam" id="PF00754">
    <property type="entry name" value="F5_F8_type_C"/>
    <property type="match status" value="1"/>
</dbReference>
<dbReference type="Pfam" id="PF22815">
    <property type="entry name" value="CatAgl_D1"/>
    <property type="match status" value="1"/>
</dbReference>
<dbReference type="InterPro" id="IPR011050">
    <property type="entry name" value="Pectin_lyase_fold/virulence"/>
</dbReference>
<evidence type="ECO:0000256" key="1">
    <source>
        <dbReference type="SAM" id="SignalP"/>
    </source>
</evidence>
<dbReference type="SMART" id="SM00231">
    <property type="entry name" value="FA58C"/>
    <property type="match status" value="1"/>
</dbReference>
<dbReference type="Pfam" id="PF22816">
    <property type="entry name" value="CatAgl_D2"/>
    <property type="match status" value="1"/>
</dbReference>
<evidence type="ECO:0000259" key="2">
    <source>
        <dbReference type="PROSITE" id="PS50022"/>
    </source>
</evidence>
<dbReference type="SUPFAM" id="SSF49785">
    <property type="entry name" value="Galactose-binding domain-like"/>
    <property type="match status" value="1"/>
</dbReference>
<keyword evidence="1" id="KW-0732">Signal</keyword>
<reference evidence="4" key="1">
    <citation type="submission" date="2023-07" db="EMBL/GenBank/DDBJ databases">
        <title>30 novel species of actinomycetes from the DSMZ collection.</title>
        <authorList>
            <person name="Nouioui I."/>
        </authorList>
    </citation>
    <scope>NUCLEOTIDE SEQUENCE [LARGE SCALE GENOMIC DNA]</scope>
    <source>
        <strain evidence="4">DSM 44399</strain>
    </source>
</reference>
<accession>A0ABU2JGW1</accession>
<dbReference type="InterPro" id="IPR012334">
    <property type="entry name" value="Pectin_lyas_fold"/>
</dbReference>
<dbReference type="EMBL" id="JAVREH010000061">
    <property type="protein sequence ID" value="MDT0263953.1"/>
    <property type="molecule type" value="Genomic_DNA"/>
</dbReference>
<dbReference type="Gene3D" id="2.60.120.260">
    <property type="entry name" value="Galactose-binding domain-like"/>
    <property type="match status" value="1"/>
</dbReference>
<dbReference type="Gene3D" id="2.60.40.10">
    <property type="entry name" value="Immunoglobulins"/>
    <property type="match status" value="1"/>
</dbReference>
<evidence type="ECO:0000313" key="3">
    <source>
        <dbReference type="EMBL" id="MDT0263953.1"/>
    </source>
</evidence>
<dbReference type="InterPro" id="IPR008979">
    <property type="entry name" value="Galactose-bd-like_sf"/>
</dbReference>
<name>A0ABU2JGW1_9ACTN</name>
<comment type="caution">
    <text evidence="3">The sequence shown here is derived from an EMBL/GenBank/DDBJ whole genome shotgun (WGS) entry which is preliminary data.</text>
</comment>
<dbReference type="PROSITE" id="PS50022">
    <property type="entry name" value="FA58C_3"/>
    <property type="match status" value="1"/>
</dbReference>
<dbReference type="Gene3D" id="2.160.20.10">
    <property type="entry name" value="Single-stranded right-handed beta-helix, Pectin lyase-like"/>
    <property type="match status" value="1"/>
</dbReference>